<proteinExistence type="inferred from homology"/>
<feature type="transmembrane region" description="Helical" evidence="5">
    <location>
        <begin position="204"/>
        <end position="229"/>
    </location>
</feature>
<reference evidence="7" key="1">
    <citation type="submission" date="2013-08" db="EMBL/GenBank/DDBJ databases">
        <authorList>
            <person name="Mendez C."/>
            <person name="Richter M."/>
            <person name="Ferrer M."/>
            <person name="Sanchez J."/>
        </authorList>
    </citation>
    <scope>NUCLEOTIDE SEQUENCE</scope>
</reference>
<gene>
    <name evidence="7" type="ORF">B1A_16495</name>
</gene>
<evidence type="ECO:0000256" key="1">
    <source>
        <dbReference type="ARBA" id="ARBA00004141"/>
    </source>
</evidence>
<feature type="transmembrane region" description="Helical" evidence="5">
    <location>
        <begin position="241"/>
        <end position="262"/>
    </location>
</feature>
<keyword evidence="2 5" id="KW-0812">Transmembrane</keyword>
<feature type="transmembrane region" description="Helical" evidence="5">
    <location>
        <begin position="160"/>
        <end position="184"/>
    </location>
</feature>
<name>T0YXE0_9ZZZZ</name>
<feature type="transmembrane region" description="Helical" evidence="5">
    <location>
        <begin position="12"/>
        <end position="31"/>
    </location>
</feature>
<feature type="domain" description="NADH:quinone oxidoreductase/Mrp antiporter transmembrane" evidence="6">
    <location>
        <begin position="125"/>
        <end position="419"/>
    </location>
</feature>
<evidence type="ECO:0000259" key="6">
    <source>
        <dbReference type="Pfam" id="PF00361"/>
    </source>
</evidence>
<dbReference type="NCBIfam" id="NF004442">
    <property type="entry name" value="PRK05777.1-5"/>
    <property type="match status" value="1"/>
</dbReference>
<keyword evidence="3 5" id="KW-1133">Transmembrane helix</keyword>
<evidence type="ECO:0000256" key="3">
    <source>
        <dbReference type="ARBA" id="ARBA00022989"/>
    </source>
</evidence>
<dbReference type="GO" id="GO:0042773">
    <property type="term" value="P:ATP synthesis coupled electron transport"/>
    <property type="evidence" value="ECO:0007669"/>
    <property type="project" value="InterPro"/>
</dbReference>
<dbReference type="PRINTS" id="PR01434">
    <property type="entry name" value="NADHDHGNASE5"/>
</dbReference>
<protein>
    <submittedName>
        <fullName evidence="7">Proton-translocating NADH-quinone oxidoreductase, chain N</fullName>
    </submittedName>
</protein>
<dbReference type="NCBIfam" id="TIGR01770">
    <property type="entry name" value="NDH_I_N"/>
    <property type="match status" value="1"/>
</dbReference>
<dbReference type="GO" id="GO:0008137">
    <property type="term" value="F:NADH dehydrogenase (ubiquinone) activity"/>
    <property type="evidence" value="ECO:0007669"/>
    <property type="project" value="InterPro"/>
</dbReference>
<feature type="transmembrane region" description="Helical" evidence="5">
    <location>
        <begin position="327"/>
        <end position="349"/>
    </location>
</feature>
<dbReference type="EMBL" id="AUZX01012127">
    <property type="protein sequence ID" value="EQD40296.1"/>
    <property type="molecule type" value="Genomic_DNA"/>
</dbReference>
<comment type="subcellular location">
    <subcellularLocation>
        <location evidence="1">Membrane</location>
        <topology evidence="1">Multi-pass membrane protein</topology>
    </subcellularLocation>
</comment>
<reference evidence="7" key="2">
    <citation type="journal article" date="2014" name="ISME J.">
        <title>Microbial stratification in low pH oxic and suboxic macroscopic growths along an acid mine drainage.</title>
        <authorList>
            <person name="Mendez-Garcia C."/>
            <person name="Mesa V."/>
            <person name="Sprenger R.R."/>
            <person name="Richter M."/>
            <person name="Diez M.S."/>
            <person name="Solano J."/>
            <person name="Bargiela R."/>
            <person name="Golyshina O.V."/>
            <person name="Manteca A."/>
            <person name="Ramos J.L."/>
            <person name="Gallego J.R."/>
            <person name="Llorente I."/>
            <person name="Martins Dos Santos V.A."/>
            <person name="Jensen O.N."/>
            <person name="Pelaez A.I."/>
            <person name="Sanchez J."/>
            <person name="Ferrer M."/>
        </authorList>
    </citation>
    <scope>NUCLEOTIDE SEQUENCE</scope>
</reference>
<dbReference type="HAMAP" id="MF_00445">
    <property type="entry name" value="NDH1_NuoN_1"/>
    <property type="match status" value="1"/>
</dbReference>
<feature type="transmembrane region" description="Helical" evidence="5">
    <location>
        <begin position="106"/>
        <end position="123"/>
    </location>
</feature>
<feature type="transmembrane region" description="Helical" evidence="5">
    <location>
        <begin position="300"/>
        <end position="321"/>
    </location>
</feature>
<evidence type="ECO:0000256" key="5">
    <source>
        <dbReference type="SAM" id="Phobius"/>
    </source>
</evidence>
<evidence type="ECO:0000256" key="2">
    <source>
        <dbReference type="ARBA" id="ARBA00022692"/>
    </source>
</evidence>
<feature type="transmembrane region" description="Helical" evidence="5">
    <location>
        <begin position="370"/>
        <end position="393"/>
    </location>
</feature>
<dbReference type="InterPro" id="IPR001750">
    <property type="entry name" value="ND/Mrp_TM"/>
</dbReference>
<evidence type="ECO:0000313" key="7">
    <source>
        <dbReference type="EMBL" id="EQD40296.1"/>
    </source>
</evidence>
<feature type="transmembrane region" description="Helical" evidence="5">
    <location>
        <begin position="43"/>
        <end position="63"/>
    </location>
</feature>
<organism evidence="7">
    <name type="scientific">mine drainage metagenome</name>
    <dbReference type="NCBI Taxonomy" id="410659"/>
    <lineage>
        <taxon>unclassified sequences</taxon>
        <taxon>metagenomes</taxon>
        <taxon>ecological metagenomes</taxon>
    </lineage>
</organism>
<dbReference type="Pfam" id="PF00361">
    <property type="entry name" value="Proton_antipo_M"/>
    <property type="match status" value="1"/>
</dbReference>
<feature type="transmembrane region" description="Helical" evidence="5">
    <location>
        <begin position="75"/>
        <end position="94"/>
    </location>
</feature>
<keyword evidence="4 5" id="KW-0472">Membrane</keyword>
<dbReference type="AlphaFoldDB" id="T0YXE0"/>
<feature type="transmembrane region" description="Helical" evidence="5">
    <location>
        <begin position="129"/>
        <end position="148"/>
    </location>
</feature>
<dbReference type="InterPro" id="IPR010096">
    <property type="entry name" value="NADH-Q_OxRdtase_suN/2"/>
</dbReference>
<dbReference type="PANTHER" id="PTHR22773">
    <property type="entry name" value="NADH DEHYDROGENASE"/>
    <property type="match status" value="1"/>
</dbReference>
<comment type="caution">
    <text evidence="7">The sequence shown here is derived from an EMBL/GenBank/DDBJ whole genome shotgun (WGS) entry which is preliminary data.</text>
</comment>
<feature type="transmembrane region" description="Helical" evidence="5">
    <location>
        <begin position="405"/>
        <end position="425"/>
    </location>
</feature>
<accession>T0YXE0</accession>
<evidence type="ECO:0000256" key="4">
    <source>
        <dbReference type="ARBA" id="ARBA00023136"/>
    </source>
</evidence>
<feature type="transmembrane region" description="Helical" evidence="5">
    <location>
        <begin position="274"/>
        <end position="293"/>
    </location>
</feature>
<dbReference type="GO" id="GO:0016020">
    <property type="term" value="C:membrane"/>
    <property type="evidence" value="ECO:0007669"/>
    <property type="project" value="UniProtKB-SubCell"/>
</dbReference>
<sequence>MTFATPNLVPAYPEIFLLVALSALLIADLFISESKRFLTYAYAQLALVGTAGFLLIGSLGQVVTTFNGSFVDDPMARTLKMISVLTVSFVLAYSRDYIQSRDLFKGEFFVLILFALLGIMVMISANHFLVLYLGLELLSLSLASLIALQRDSSVATEAAMKYFVLAALASGMLLYGLSMIYGATGTLQMAEVANVIAQGNADPGILVLGLVFMVAGLSFKLGVVPFHMWVPDVYEGAPTAVTLFVSTAPKIAGFAFFMRLLAGAMGPMIADWQSMLIIVSVLSMLVGNVTAIAQTNLKRMLAYSTIAHMGFLLLGILSGTLGGYAAAMFYVVTYVLTSLAAFGLILLMSREGFEADQLNDLKGLNKRSPWYAFLMLLIMISMAGIPVSAGFFAKLSVLSAALDAGLTWLVVVAVLMSLIGAFYYLRVVKLMYMDEPEDDTPIVGESDHRLLLSINALTLLALGIIPQPLIDLCTASIAQSLRG</sequence>